<name>A0A0F8ZRE4_9ZZZZ</name>
<proteinExistence type="predicted"/>
<feature type="non-terminal residue" evidence="1">
    <location>
        <position position="67"/>
    </location>
</feature>
<gene>
    <name evidence="1" type="ORF">LCGC14_2662660</name>
</gene>
<comment type="caution">
    <text evidence="1">The sequence shown here is derived from an EMBL/GenBank/DDBJ whole genome shotgun (WGS) entry which is preliminary data.</text>
</comment>
<reference evidence="1" key="1">
    <citation type="journal article" date="2015" name="Nature">
        <title>Complex archaea that bridge the gap between prokaryotes and eukaryotes.</title>
        <authorList>
            <person name="Spang A."/>
            <person name="Saw J.H."/>
            <person name="Jorgensen S.L."/>
            <person name="Zaremba-Niedzwiedzka K."/>
            <person name="Martijn J."/>
            <person name="Lind A.E."/>
            <person name="van Eijk R."/>
            <person name="Schleper C."/>
            <person name="Guy L."/>
            <person name="Ettema T.J."/>
        </authorList>
    </citation>
    <scope>NUCLEOTIDE SEQUENCE</scope>
</reference>
<dbReference type="AlphaFoldDB" id="A0A0F8ZRE4"/>
<dbReference type="EMBL" id="LAZR01046481">
    <property type="protein sequence ID" value="KKK96447.1"/>
    <property type="molecule type" value="Genomic_DNA"/>
</dbReference>
<protein>
    <submittedName>
        <fullName evidence="1">Uncharacterized protein</fullName>
    </submittedName>
</protein>
<sequence>MYAEEEKRRILDTAEKLRPMIATEGWKFVAAYCAVRVESLKNKLANTNLSDKLVEAAQNQGEIKAFK</sequence>
<evidence type="ECO:0000313" key="1">
    <source>
        <dbReference type="EMBL" id="KKK96447.1"/>
    </source>
</evidence>
<organism evidence="1">
    <name type="scientific">marine sediment metagenome</name>
    <dbReference type="NCBI Taxonomy" id="412755"/>
    <lineage>
        <taxon>unclassified sequences</taxon>
        <taxon>metagenomes</taxon>
        <taxon>ecological metagenomes</taxon>
    </lineage>
</organism>
<accession>A0A0F8ZRE4</accession>